<organism evidence="1 2">
    <name type="scientific">Paenibacillus plantiphilus</name>
    <dbReference type="NCBI Taxonomy" id="2905650"/>
    <lineage>
        <taxon>Bacteria</taxon>
        <taxon>Bacillati</taxon>
        <taxon>Bacillota</taxon>
        <taxon>Bacilli</taxon>
        <taxon>Bacillales</taxon>
        <taxon>Paenibacillaceae</taxon>
        <taxon>Paenibacillus</taxon>
    </lineage>
</organism>
<comment type="caution">
    <text evidence="1">The sequence shown here is derived from an EMBL/GenBank/DDBJ whole genome shotgun (WGS) entry which is preliminary data.</text>
</comment>
<reference evidence="1" key="1">
    <citation type="submission" date="2022-01" db="EMBL/GenBank/DDBJ databases">
        <authorList>
            <person name="Criscuolo A."/>
        </authorList>
    </citation>
    <scope>NUCLEOTIDE SEQUENCE</scope>
    <source>
        <strain evidence="1">CIP111893</strain>
    </source>
</reference>
<keyword evidence="2" id="KW-1185">Reference proteome</keyword>
<dbReference type="Proteomes" id="UP000838686">
    <property type="component" value="Unassembled WGS sequence"/>
</dbReference>
<protein>
    <submittedName>
        <fullName evidence="1">Uncharacterized protein</fullName>
    </submittedName>
</protein>
<proteinExistence type="predicted"/>
<sequence length="152" mass="17677">MRFTPAVVALLSDGLTLLKQFLGDESWMSILRDDPFRTIPPFFTLGLIVLLVPHLASDVSFIEDNGSYCTCRPCPPLLRRYLPLIQLRRDLVVSHPFIRILIENPAYNVDFLPWPRYPCRLGVLMPQSNMLRPVSIRRRTTVTSMWWLHAER</sequence>
<accession>A0ABN8GQP2</accession>
<gene>
    <name evidence="1" type="ORF">PAECIP111893_03996</name>
</gene>
<name>A0ABN8GQP2_9BACL</name>
<evidence type="ECO:0000313" key="1">
    <source>
        <dbReference type="EMBL" id="CAH1215652.1"/>
    </source>
</evidence>
<dbReference type="EMBL" id="CAKMMF010000025">
    <property type="protein sequence ID" value="CAH1215652.1"/>
    <property type="molecule type" value="Genomic_DNA"/>
</dbReference>
<evidence type="ECO:0000313" key="2">
    <source>
        <dbReference type="Proteomes" id="UP000838686"/>
    </source>
</evidence>